<dbReference type="EMBL" id="CAJVQB010029016">
    <property type="protein sequence ID" value="CAG8813439.1"/>
    <property type="molecule type" value="Genomic_DNA"/>
</dbReference>
<feature type="region of interest" description="Disordered" evidence="1">
    <location>
        <begin position="284"/>
        <end position="307"/>
    </location>
</feature>
<evidence type="ECO:0000256" key="1">
    <source>
        <dbReference type="SAM" id="MobiDB-lite"/>
    </source>
</evidence>
<gene>
    <name evidence="2" type="ORF">GMARGA_LOCUS25792</name>
</gene>
<feature type="non-terminal residue" evidence="2">
    <location>
        <position position="1"/>
    </location>
</feature>
<name>A0ABN7W2G4_GIGMA</name>
<dbReference type="Proteomes" id="UP000789901">
    <property type="component" value="Unassembled WGS sequence"/>
</dbReference>
<evidence type="ECO:0000313" key="3">
    <source>
        <dbReference type="Proteomes" id="UP000789901"/>
    </source>
</evidence>
<evidence type="ECO:0000313" key="2">
    <source>
        <dbReference type="EMBL" id="CAG8813439.1"/>
    </source>
</evidence>
<organism evidence="2 3">
    <name type="scientific">Gigaspora margarita</name>
    <dbReference type="NCBI Taxonomy" id="4874"/>
    <lineage>
        <taxon>Eukaryota</taxon>
        <taxon>Fungi</taxon>
        <taxon>Fungi incertae sedis</taxon>
        <taxon>Mucoromycota</taxon>
        <taxon>Glomeromycotina</taxon>
        <taxon>Glomeromycetes</taxon>
        <taxon>Diversisporales</taxon>
        <taxon>Gigasporaceae</taxon>
        <taxon>Gigaspora</taxon>
    </lineage>
</organism>
<comment type="caution">
    <text evidence="2">The sequence shown here is derived from an EMBL/GenBank/DDBJ whole genome shotgun (WGS) entry which is preliminary data.</text>
</comment>
<sequence>SKLSPERINKINKACVKAFVICGIPWTIIKNPFFVDFLKTLCPGYTPPSHEVLSGHLLSQEIANINLKIIQKLNYSKNLTIEPLENLRYNSPEILSQVVISILRSCAFFDDVRVLVFILGPVKKAITILESYLCNLADCFCELIYLGTSINKLSLSDHSTFQSYWAHRTFRELLLAADKIFKKMDKTNISRQDLLYQMKLYHTKEPLFDILYNYLVQLALKLFSIVPHAARYECIKMILFEIDKVDLNESEKNTNLSEETDLLLNNILTLNRFEDEFEENDLSMDEDYYNKNREKTSSTNQLQEDIN</sequence>
<reference evidence="2 3" key="1">
    <citation type="submission" date="2021-06" db="EMBL/GenBank/DDBJ databases">
        <authorList>
            <person name="Kallberg Y."/>
            <person name="Tangrot J."/>
            <person name="Rosling A."/>
        </authorList>
    </citation>
    <scope>NUCLEOTIDE SEQUENCE [LARGE SCALE GENOMIC DNA]</scope>
    <source>
        <strain evidence="2 3">120-4 pot B 10/14</strain>
    </source>
</reference>
<proteinExistence type="predicted"/>
<accession>A0ABN7W2G4</accession>
<feature type="compositionally biased region" description="Polar residues" evidence="1">
    <location>
        <begin position="297"/>
        <end position="307"/>
    </location>
</feature>
<protein>
    <submittedName>
        <fullName evidence="2">22181_t:CDS:1</fullName>
    </submittedName>
</protein>
<keyword evidence="3" id="KW-1185">Reference proteome</keyword>